<evidence type="ECO:0000313" key="2">
    <source>
        <dbReference type="EMBL" id="GBL90511.1"/>
    </source>
</evidence>
<dbReference type="Proteomes" id="UP000499080">
    <property type="component" value="Unassembled WGS sequence"/>
</dbReference>
<keyword evidence="3" id="KW-1185">Reference proteome</keyword>
<organism evidence="2 3">
    <name type="scientific">Araneus ventricosus</name>
    <name type="common">Orbweaver spider</name>
    <name type="synonym">Epeira ventricosa</name>
    <dbReference type="NCBI Taxonomy" id="182803"/>
    <lineage>
        <taxon>Eukaryota</taxon>
        <taxon>Metazoa</taxon>
        <taxon>Ecdysozoa</taxon>
        <taxon>Arthropoda</taxon>
        <taxon>Chelicerata</taxon>
        <taxon>Arachnida</taxon>
        <taxon>Araneae</taxon>
        <taxon>Araneomorphae</taxon>
        <taxon>Entelegynae</taxon>
        <taxon>Araneoidea</taxon>
        <taxon>Araneidae</taxon>
        <taxon>Araneus</taxon>
    </lineage>
</organism>
<accession>A0A4Y2BE21</accession>
<gene>
    <name evidence="2" type="ORF">AVEN_179434_1</name>
</gene>
<proteinExistence type="predicted"/>
<name>A0A4Y2BE21_ARAVE</name>
<reference evidence="2 3" key="1">
    <citation type="journal article" date="2019" name="Sci. Rep.">
        <title>Orb-weaving spider Araneus ventricosus genome elucidates the spidroin gene catalogue.</title>
        <authorList>
            <person name="Kono N."/>
            <person name="Nakamura H."/>
            <person name="Ohtoshi R."/>
            <person name="Moran D.A.P."/>
            <person name="Shinohara A."/>
            <person name="Yoshida Y."/>
            <person name="Fujiwara M."/>
            <person name="Mori M."/>
            <person name="Tomita M."/>
            <person name="Arakawa K."/>
        </authorList>
    </citation>
    <scope>NUCLEOTIDE SEQUENCE [LARGE SCALE GENOMIC DNA]</scope>
</reference>
<evidence type="ECO:0000313" key="3">
    <source>
        <dbReference type="Proteomes" id="UP000499080"/>
    </source>
</evidence>
<protein>
    <submittedName>
        <fullName evidence="2">Uncharacterized protein</fullName>
    </submittedName>
</protein>
<comment type="caution">
    <text evidence="2">The sequence shown here is derived from an EMBL/GenBank/DDBJ whole genome shotgun (WGS) entry which is preliminary data.</text>
</comment>
<dbReference type="AlphaFoldDB" id="A0A4Y2BE21"/>
<feature type="region of interest" description="Disordered" evidence="1">
    <location>
        <begin position="75"/>
        <end position="106"/>
    </location>
</feature>
<evidence type="ECO:0000256" key="1">
    <source>
        <dbReference type="SAM" id="MobiDB-lite"/>
    </source>
</evidence>
<dbReference type="EMBL" id="BGPR01000072">
    <property type="protein sequence ID" value="GBL90511.1"/>
    <property type="molecule type" value="Genomic_DNA"/>
</dbReference>
<sequence>MEEFCVSRFGSRSQIFNRYFSDLWLPIKISTTKMKHDQQWWILTIGGHRCRIVMRPRSLPNVLNSPSAQHCVGCPTDFEAPSGSRGTRRAPPAPIRKASTDDQAED</sequence>